<organism evidence="2 3">
    <name type="scientific">Portunus trituberculatus</name>
    <name type="common">Swimming crab</name>
    <name type="synonym">Neptunus trituberculatus</name>
    <dbReference type="NCBI Taxonomy" id="210409"/>
    <lineage>
        <taxon>Eukaryota</taxon>
        <taxon>Metazoa</taxon>
        <taxon>Ecdysozoa</taxon>
        <taxon>Arthropoda</taxon>
        <taxon>Crustacea</taxon>
        <taxon>Multicrustacea</taxon>
        <taxon>Malacostraca</taxon>
        <taxon>Eumalacostraca</taxon>
        <taxon>Eucarida</taxon>
        <taxon>Decapoda</taxon>
        <taxon>Pleocyemata</taxon>
        <taxon>Brachyura</taxon>
        <taxon>Eubrachyura</taxon>
        <taxon>Portunoidea</taxon>
        <taxon>Portunidae</taxon>
        <taxon>Portuninae</taxon>
        <taxon>Portunus</taxon>
    </lineage>
</organism>
<evidence type="ECO:0000313" key="2">
    <source>
        <dbReference type="EMBL" id="MPC53255.1"/>
    </source>
</evidence>
<keyword evidence="3" id="KW-1185">Reference proteome</keyword>
<dbReference type="AlphaFoldDB" id="A0A5B7G756"/>
<name>A0A5B7G756_PORTR</name>
<feature type="region of interest" description="Disordered" evidence="1">
    <location>
        <begin position="46"/>
        <end position="70"/>
    </location>
</feature>
<comment type="caution">
    <text evidence="2">The sequence shown here is derived from an EMBL/GenBank/DDBJ whole genome shotgun (WGS) entry which is preliminary data.</text>
</comment>
<reference evidence="2 3" key="1">
    <citation type="submission" date="2019-05" db="EMBL/GenBank/DDBJ databases">
        <title>Another draft genome of Portunus trituberculatus and its Hox gene families provides insights of decapod evolution.</title>
        <authorList>
            <person name="Jeong J.-H."/>
            <person name="Song I."/>
            <person name="Kim S."/>
            <person name="Choi T."/>
            <person name="Kim D."/>
            <person name="Ryu S."/>
            <person name="Kim W."/>
        </authorList>
    </citation>
    <scope>NUCLEOTIDE SEQUENCE [LARGE SCALE GENOMIC DNA]</scope>
    <source>
        <tissue evidence="2">Muscle</tissue>
    </source>
</reference>
<protein>
    <submittedName>
        <fullName evidence="2">Uncharacterized protein</fullName>
    </submittedName>
</protein>
<gene>
    <name evidence="2" type="ORF">E2C01_047144</name>
</gene>
<dbReference type="Proteomes" id="UP000324222">
    <property type="component" value="Unassembled WGS sequence"/>
</dbReference>
<accession>A0A5B7G756</accession>
<proteinExistence type="predicted"/>
<evidence type="ECO:0000313" key="3">
    <source>
        <dbReference type="Proteomes" id="UP000324222"/>
    </source>
</evidence>
<evidence type="ECO:0000256" key="1">
    <source>
        <dbReference type="SAM" id="MobiDB-lite"/>
    </source>
</evidence>
<sequence>MNRQSESLRCSMPYKHAGCQTLSTQPRPQITLGSALSALLLLTLSTVPGEPTSGTHQHETDKGTGRQHSR</sequence>
<dbReference type="EMBL" id="VSRR010011494">
    <property type="protein sequence ID" value="MPC53255.1"/>
    <property type="molecule type" value="Genomic_DNA"/>
</dbReference>